<evidence type="ECO:0000256" key="5">
    <source>
        <dbReference type="ARBA" id="ARBA00022723"/>
    </source>
</evidence>
<dbReference type="PANTHER" id="PTHR12358">
    <property type="entry name" value="SPHINGOSINE KINASE"/>
    <property type="match status" value="1"/>
</dbReference>
<feature type="domain" description="DAGKc" evidence="13">
    <location>
        <begin position="5"/>
        <end position="139"/>
    </location>
</feature>
<evidence type="ECO:0000256" key="9">
    <source>
        <dbReference type="ARBA" id="ARBA00022842"/>
    </source>
</evidence>
<evidence type="ECO:0000256" key="4">
    <source>
        <dbReference type="ARBA" id="ARBA00022679"/>
    </source>
</evidence>
<evidence type="ECO:0000256" key="8">
    <source>
        <dbReference type="ARBA" id="ARBA00022840"/>
    </source>
</evidence>
<evidence type="ECO:0000256" key="3">
    <source>
        <dbReference type="ARBA" id="ARBA00022516"/>
    </source>
</evidence>
<dbReference type="RefSeq" id="WP_220206565.1">
    <property type="nucleotide sequence ID" value="NZ_BNJK01000001.1"/>
</dbReference>
<evidence type="ECO:0000256" key="1">
    <source>
        <dbReference type="ARBA" id="ARBA00001946"/>
    </source>
</evidence>
<dbReference type="InterPro" id="IPR005218">
    <property type="entry name" value="Diacylglycerol/lipid_kinase"/>
</dbReference>
<dbReference type="NCBIfam" id="TIGR00147">
    <property type="entry name" value="YegS/Rv2252/BmrU family lipid kinase"/>
    <property type="match status" value="1"/>
</dbReference>
<keyword evidence="6" id="KW-0547">Nucleotide-binding</keyword>
<dbReference type="Pfam" id="PF00781">
    <property type="entry name" value="DAGK_cat"/>
    <property type="match status" value="1"/>
</dbReference>
<dbReference type="InterPro" id="IPR001206">
    <property type="entry name" value="Diacylglycerol_kinase_cat_dom"/>
</dbReference>
<dbReference type="GO" id="GO:0004143">
    <property type="term" value="F:ATP-dependent diacylglycerol kinase activity"/>
    <property type="evidence" value="ECO:0007669"/>
    <property type="project" value="TreeGrafter"/>
</dbReference>
<dbReference type="InterPro" id="IPR045540">
    <property type="entry name" value="YegS/DAGK_C"/>
</dbReference>
<dbReference type="SMART" id="SM00046">
    <property type="entry name" value="DAGKc"/>
    <property type="match status" value="1"/>
</dbReference>
<dbReference type="EMBL" id="BNJK01000001">
    <property type="protein sequence ID" value="GHO95908.1"/>
    <property type="molecule type" value="Genomic_DNA"/>
</dbReference>
<dbReference type="PANTHER" id="PTHR12358:SF106">
    <property type="entry name" value="LIPID KINASE YEGS"/>
    <property type="match status" value="1"/>
</dbReference>
<keyword evidence="11" id="KW-0594">Phospholipid biosynthesis</keyword>
<keyword evidence="12" id="KW-1208">Phospholipid metabolism</keyword>
<keyword evidence="4" id="KW-0808">Transferase</keyword>
<evidence type="ECO:0000259" key="13">
    <source>
        <dbReference type="PROSITE" id="PS50146"/>
    </source>
</evidence>
<evidence type="ECO:0000313" key="15">
    <source>
        <dbReference type="Proteomes" id="UP000597444"/>
    </source>
</evidence>
<protein>
    <submittedName>
        <fullName evidence="14">Diacylglycerol kinase</fullName>
    </submittedName>
</protein>
<dbReference type="GO" id="GO:0005886">
    <property type="term" value="C:plasma membrane"/>
    <property type="evidence" value="ECO:0007669"/>
    <property type="project" value="TreeGrafter"/>
</dbReference>
<keyword evidence="15" id="KW-1185">Reference proteome</keyword>
<reference evidence="14" key="1">
    <citation type="submission" date="2020-10" db="EMBL/GenBank/DDBJ databases">
        <title>Taxonomic study of unclassified bacteria belonging to the class Ktedonobacteria.</title>
        <authorList>
            <person name="Yabe S."/>
            <person name="Wang C.M."/>
            <person name="Zheng Y."/>
            <person name="Sakai Y."/>
            <person name="Cavaletti L."/>
            <person name="Monciardini P."/>
            <person name="Donadio S."/>
        </authorList>
    </citation>
    <scope>NUCLEOTIDE SEQUENCE</scope>
    <source>
        <strain evidence="14">ID150040</strain>
    </source>
</reference>
<evidence type="ECO:0000256" key="11">
    <source>
        <dbReference type="ARBA" id="ARBA00023209"/>
    </source>
</evidence>
<dbReference type="GO" id="GO:0046872">
    <property type="term" value="F:metal ion binding"/>
    <property type="evidence" value="ECO:0007669"/>
    <property type="project" value="UniProtKB-KW"/>
</dbReference>
<name>A0A8J3IP08_9CHLR</name>
<keyword evidence="3" id="KW-0444">Lipid biosynthesis</keyword>
<dbReference type="InterPro" id="IPR017438">
    <property type="entry name" value="ATP-NAD_kinase_N"/>
</dbReference>
<evidence type="ECO:0000313" key="14">
    <source>
        <dbReference type="EMBL" id="GHO95908.1"/>
    </source>
</evidence>
<keyword evidence="8" id="KW-0067">ATP-binding</keyword>
<dbReference type="InterPro" id="IPR016064">
    <property type="entry name" value="NAD/diacylglycerol_kinase_sf"/>
</dbReference>
<sequence length="309" mass="33118">METSEPSNHPLVLFNPTANRGNMAAHRAVMQSRLAQEQVEYVETSVAGEARERAMQAASAGRAIIVVGGDGTVNEVVNGILTAAAAAERRVPLGIVPAGSGNDFACNTLGLSRDPLVALERALHGDIIEIDVGTVNGLYFVNSFSVGLDADIAATANRLKKIPFMSGARLYYGSSLSRLLFGYHRCPWLTFHLDGADVYKQTEPHHYVLLAVTNGPAYGAGFRINPAANPSDGLLDVCAISYAPLLRALKLLPVVQRGEHGEEPEVAFYRAKTVYIESRRPVMMGVDGETSSASRFDVQLLPGALSVRI</sequence>
<comment type="caution">
    <text evidence="14">The sequence shown here is derived from an EMBL/GenBank/DDBJ whole genome shotgun (WGS) entry which is preliminary data.</text>
</comment>
<dbReference type="SUPFAM" id="SSF111331">
    <property type="entry name" value="NAD kinase/diacylglycerol kinase-like"/>
    <property type="match status" value="1"/>
</dbReference>
<keyword evidence="5" id="KW-0479">Metal-binding</keyword>
<evidence type="ECO:0000256" key="6">
    <source>
        <dbReference type="ARBA" id="ARBA00022741"/>
    </source>
</evidence>
<evidence type="ECO:0000256" key="12">
    <source>
        <dbReference type="ARBA" id="ARBA00023264"/>
    </source>
</evidence>
<gene>
    <name evidence="14" type="ORF">KSF_059560</name>
</gene>
<evidence type="ECO:0000256" key="2">
    <source>
        <dbReference type="ARBA" id="ARBA00005983"/>
    </source>
</evidence>
<organism evidence="14 15">
    <name type="scientific">Reticulibacter mediterranei</name>
    <dbReference type="NCBI Taxonomy" id="2778369"/>
    <lineage>
        <taxon>Bacteria</taxon>
        <taxon>Bacillati</taxon>
        <taxon>Chloroflexota</taxon>
        <taxon>Ktedonobacteria</taxon>
        <taxon>Ktedonobacterales</taxon>
        <taxon>Reticulibacteraceae</taxon>
        <taxon>Reticulibacter</taxon>
    </lineage>
</organism>
<comment type="similarity">
    <text evidence="2">Belongs to the diacylglycerol/lipid kinase family.</text>
</comment>
<keyword evidence="9" id="KW-0460">Magnesium</keyword>
<accession>A0A8J3IP08</accession>
<dbReference type="Proteomes" id="UP000597444">
    <property type="component" value="Unassembled WGS sequence"/>
</dbReference>
<dbReference type="PROSITE" id="PS50146">
    <property type="entry name" value="DAGK"/>
    <property type="match status" value="1"/>
</dbReference>
<dbReference type="Gene3D" id="2.60.200.40">
    <property type="match status" value="1"/>
</dbReference>
<proteinExistence type="inferred from homology"/>
<keyword evidence="7 14" id="KW-0418">Kinase</keyword>
<evidence type="ECO:0000256" key="10">
    <source>
        <dbReference type="ARBA" id="ARBA00023098"/>
    </source>
</evidence>
<dbReference type="GO" id="GO:0008654">
    <property type="term" value="P:phospholipid biosynthetic process"/>
    <property type="evidence" value="ECO:0007669"/>
    <property type="project" value="UniProtKB-KW"/>
</dbReference>
<keyword evidence="10" id="KW-0443">Lipid metabolism</keyword>
<comment type="cofactor">
    <cofactor evidence="1">
        <name>Mg(2+)</name>
        <dbReference type="ChEBI" id="CHEBI:18420"/>
    </cofactor>
</comment>
<dbReference type="Gene3D" id="3.40.50.10330">
    <property type="entry name" value="Probable inorganic polyphosphate/atp-NAD kinase, domain 1"/>
    <property type="match status" value="1"/>
</dbReference>
<evidence type="ECO:0000256" key="7">
    <source>
        <dbReference type="ARBA" id="ARBA00022777"/>
    </source>
</evidence>
<dbReference type="InterPro" id="IPR050187">
    <property type="entry name" value="Lipid_Phosphate_FormReg"/>
</dbReference>
<dbReference type="GO" id="GO:0005524">
    <property type="term" value="F:ATP binding"/>
    <property type="evidence" value="ECO:0007669"/>
    <property type="project" value="UniProtKB-KW"/>
</dbReference>
<dbReference type="AlphaFoldDB" id="A0A8J3IP08"/>
<dbReference type="Pfam" id="PF19279">
    <property type="entry name" value="YegS_C"/>
    <property type="match status" value="1"/>
</dbReference>